<dbReference type="AlphaFoldDB" id="A0AAE0GD01"/>
<feature type="region of interest" description="Disordered" evidence="1">
    <location>
        <begin position="159"/>
        <end position="218"/>
    </location>
</feature>
<accession>A0AAE0GD01</accession>
<feature type="region of interest" description="Disordered" evidence="1">
    <location>
        <begin position="42"/>
        <end position="108"/>
    </location>
</feature>
<keyword evidence="3" id="KW-1185">Reference proteome</keyword>
<reference evidence="2 3" key="1">
    <citation type="journal article" date="2015" name="Genome Biol. Evol.">
        <title>Comparative Genomics of a Bacterivorous Green Alga Reveals Evolutionary Causalities and Consequences of Phago-Mixotrophic Mode of Nutrition.</title>
        <authorList>
            <person name="Burns J.A."/>
            <person name="Paasch A."/>
            <person name="Narechania A."/>
            <person name="Kim E."/>
        </authorList>
    </citation>
    <scope>NUCLEOTIDE SEQUENCE [LARGE SCALE GENOMIC DNA]</scope>
    <source>
        <strain evidence="2 3">PLY_AMNH</strain>
    </source>
</reference>
<protein>
    <submittedName>
        <fullName evidence="2">Uncharacterized protein</fullName>
    </submittedName>
</protein>
<proteinExistence type="predicted"/>
<evidence type="ECO:0000313" key="2">
    <source>
        <dbReference type="EMBL" id="KAK3275965.1"/>
    </source>
</evidence>
<feature type="compositionally biased region" description="Acidic residues" evidence="1">
    <location>
        <begin position="99"/>
        <end position="108"/>
    </location>
</feature>
<organism evidence="2 3">
    <name type="scientific">Cymbomonas tetramitiformis</name>
    <dbReference type="NCBI Taxonomy" id="36881"/>
    <lineage>
        <taxon>Eukaryota</taxon>
        <taxon>Viridiplantae</taxon>
        <taxon>Chlorophyta</taxon>
        <taxon>Pyramimonadophyceae</taxon>
        <taxon>Pyramimonadales</taxon>
        <taxon>Pyramimonadaceae</taxon>
        <taxon>Cymbomonas</taxon>
    </lineage>
</organism>
<comment type="caution">
    <text evidence="2">The sequence shown here is derived from an EMBL/GenBank/DDBJ whole genome shotgun (WGS) entry which is preliminary data.</text>
</comment>
<name>A0AAE0GD01_9CHLO</name>
<dbReference type="Proteomes" id="UP001190700">
    <property type="component" value="Unassembled WGS sequence"/>
</dbReference>
<gene>
    <name evidence="2" type="ORF">CYMTET_15939</name>
</gene>
<feature type="compositionally biased region" description="Polar residues" evidence="1">
    <location>
        <begin position="208"/>
        <end position="218"/>
    </location>
</feature>
<sequence>MAKVESVTLHLTEKSVVFFDGRLVHGAVEYNGGRGAAVSEKAMAVESSRGGKPGKGKSGGPMKRKASSVPAQASSPRARIPKQRRSDLGADRGGKETAADMDEESDEEMMDLDDLQAFSTTAARAAASIAAFATAAAATTRTAGTANAAAAAAAATAADAAAAAPPPPPPRTRRSQRRQTKDQTAAGFQGLQQQPPVHQDPQELRSAQPVQEASATNQEEARLSALQVQKQILKAELEVAKLSAELKACKEGEGGQGTNEEETVEGRKGRGFGASTYAAPPMANFYGENLGIFPGIMPQQAGAPGFMAQQAGAPGYMPSTGVLPTYPGGYGMGGGFPEPQGVMLSMQEMQFLSAQWQAGRQRPGGQFMSLQEYMTRHPR</sequence>
<evidence type="ECO:0000313" key="3">
    <source>
        <dbReference type="Proteomes" id="UP001190700"/>
    </source>
</evidence>
<feature type="compositionally biased region" description="Basic and acidic residues" evidence="1">
    <location>
        <begin position="84"/>
        <end position="98"/>
    </location>
</feature>
<dbReference type="EMBL" id="LGRX02006866">
    <property type="protein sequence ID" value="KAK3275965.1"/>
    <property type="molecule type" value="Genomic_DNA"/>
</dbReference>
<evidence type="ECO:0000256" key="1">
    <source>
        <dbReference type="SAM" id="MobiDB-lite"/>
    </source>
</evidence>